<accession>A0AAX4FP01</accession>
<dbReference type="EMBL" id="CP137539">
    <property type="protein sequence ID" value="WOP57732.1"/>
    <property type="molecule type" value="Genomic_DNA"/>
</dbReference>
<protein>
    <submittedName>
        <fullName evidence="2">Uncharacterized protein</fullName>
    </submittedName>
</protein>
<name>A0AAX4FP01_XANEU</name>
<dbReference type="RefSeq" id="WP_317719118.1">
    <property type="nucleotide sequence ID" value="NZ_CP137532.1"/>
</dbReference>
<dbReference type="AlphaFoldDB" id="A0AAX4FP01"/>
<evidence type="ECO:0000256" key="1">
    <source>
        <dbReference type="SAM" id="MobiDB-lite"/>
    </source>
</evidence>
<feature type="compositionally biased region" description="Basic and acidic residues" evidence="1">
    <location>
        <begin position="40"/>
        <end position="64"/>
    </location>
</feature>
<dbReference type="Proteomes" id="UP001304429">
    <property type="component" value="Chromosome"/>
</dbReference>
<proteinExistence type="predicted"/>
<reference evidence="2" key="1">
    <citation type="submission" date="2023-10" db="EMBL/GenBank/DDBJ databases">
        <title>Comparative Genomic Analysis of Tomato Bacterial Spot Xanthomonads Reveals A New Lineage of Xanthomonas euvesicatoria.</title>
        <authorList>
            <person name="Huang C.-J."/>
            <person name="Wu T.-L."/>
            <person name="Wu Y.-L."/>
            <person name="Wang R.-S."/>
            <person name="Lin Y.-C."/>
        </authorList>
    </citation>
    <scope>NUCLEOTIDE SEQUENCE</scope>
    <source>
        <strain evidence="2">T0319-01</strain>
    </source>
</reference>
<sequence>MNEYLDALKRGAIRGAKSAPGDFFFPLTWLFKKIFSEGDRQAKPISRHPDAHQEQEAEKSEKNRGKAAHS</sequence>
<gene>
    <name evidence="2" type="ORF">R5577_06215</name>
</gene>
<evidence type="ECO:0000313" key="2">
    <source>
        <dbReference type="EMBL" id="WOP57732.1"/>
    </source>
</evidence>
<organism evidence="2 3">
    <name type="scientific">Xanthomonas euvesicatoria</name>
    <dbReference type="NCBI Taxonomy" id="456327"/>
    <lineage>
        <taxon>Bacteria</taxon>
        <taxon>Pseudomonadati</taxon>
        <taxon>Pseudomonadota</taxon>
        <taxon>Gammaproteobacteria</taxon>
        <taxon>Lysobacterales</taxon>
        <taxon>Lysobacteraceae</taxon>
        <taxon>Xanthomonas</taxon>
    </lineage>
</organism>
<feature type="region of interest" description="Disordered" evidence="1">
    <location>
        <begin position="40"/>
        <end position="70"/>
    </location>
</feature>
<evidence type="ECO:0000313" key="3">
    <source>
        <dbReference type="Proteomes" id="UP001304429"/>
    </source>
</evidence>